<feature type="compositionally biased region" description="Polar residues" evidence="1">
    <location>
        <begin position="279"/>
        <end position="292"/>
    </location>
</feature>
<dbReference type="STRING" id="1314674.A0A0D7B5S6"/>
<evidence type="ECO:0000313" key="2">
    <source>
        <dbReference type="EMBL" id="KIY65908.1"/>
    </source>
</evidence>
<evidence type="ECO:0000313" key="3">
    <source>
        <dbReference type="Proteomes" id="UP000054007"/>
    </source>
</evidence>
<dbReference type="OrthoDB" id="3203770at2759"/>
<sequence length="637" mass="68399">MASADVAAAQKVPMKTRRSLGFSSVSKALADVMNKDAKDADKISRRTSKDTRRGSAIAMAASGARPSTADAPAPSPGAKQVSSPDSKTITRKRGSATVVKAPDGSPAISGPPRSASLRPRPVGGSNLPKYRPKSIIQDTQPGKKSPSPTSRKVKEDKESTSDDTDTAPPKVSPMRQKDTYKVDLPSATPPATPSRAGNATPTRNNTRQSSPTRKATRPAATAAAQSSSSSSSNSFLPRTPKSSQASSKSHQKSASNSSPTRNDSPLARHSRNPSKPDLASQSRRNLTRLASKNSDEYDSDEDEYEAENVAMLLAPVASPDAPTPAMPRITRQRLAPQTPTRPGLPSRGQLSYASPLPPDAEASPSLRIRTSPASGGAPRGSILSWEQFANEASKTLGEDEIDRMLSDVDAPFRAGAASPIPSVFVDIPPSPALSDIGTPGGGYGSISQVLLPDVTPSPAVHNRRPSRHIPPAESATANMLRLQMESAQQLAKERLIQLQKMEEENYDLKKARRHDAELLEAQVGTMETQLRSTLESREKIETEHATYIAVLEQQLSEALGARERMAGDHDKAQMQSAKLMSQRHRWDLLVTANETAAQWRSVHQQVDIEIELLDSNQEILTLLLAELEHTKAKLIAS</sequence>
<dbReference type="AlphaFoldDB" id="A0A0D7B5S6"/>
<feature type="compositionally biased region" description="Low complexity" evidence="1">
    <location>
        <begin position="210"/>
        <end position="258"/>
    </location>
</feature>
<feature type="compositionally biased region" description="Acidic residues" evidence="1">
    <location>
        <begin position="296"/>
        <end position="306"/>
    </location>
</feature>
<reference evidence="2 3" key="1">
    <citation type="journal article" date="2015" name="Fungal Genet. Biol.">
        <title>Evolution of novel wood decay mechanisms in Agaricales revealed by the genome sequences of Fistulina hepatica and Cylindrobasidium torrendii.</title>
        <authorList>
            <person name="Floudas D."/>
            <person name="Held B.W."/>
            <person name="Riley R."/>
            <person name="Nagy L.G."/>
            <person name="Koehler G."/>
            <person name="Ransdell A.S."/>
            <person name="Younus H."/>
            <person name="Chow J."/>
            <person name="Chiniquy J."/>
            <person name="Lipzen A."/>
            <person name="Tritt A."/>
            <person name="Sun H."/>
            <person name="Haridas S."/>
            <person name="LaButti K."/>
            <person name="Ohm R.A."/>
            <person name="Kues U."/>
            <person name="Blanchette R.A."/>
            <person name="Grigoriev I.V."/>
            <person name="Minto R.E."/>
            <person name="Hibbett D.S."/>
        </authorList>
    </citation>
    <scope>NUCLEOTIDE SEQUENCE [LARGE SCALE GENOMIC DNA]</scope>
    <source>
        <strain evidence="2 3">FP15055 ss-10</strain>
    </source>
</reference>
<feature type="compositionally biased region" description="Polar residues" evidence="1">
    <location>
        <begin position="195"/>
        <end position="209"/>
    </location>
</feature>
<name>A0A0D7B5S6_9AGAR</name>
<keyword evidence="3" id="KW-1185">Reference proteome</keyword>
<protein>
    <submittedName>
        <fullName evidence="2">Uncharacterized protein</fullName>
    </submittedName>
</protein>
<organism evidence="2 3">
    <name type="scientific">Cylindrobasidium torrendii FP15055 ss-10</name>
    <dbReference type="NCBI Taxonomy" id="1314674"/>
    <lineage>
        <taxon>Eukaryota</taxon>
        <taxon>Fungi</taxon>
        <taxon>Dikarya</taxon>
        <taxon>Basidiomycota</taxon>
        <taxon>Agaricomycotina</taxon>
        <taxon>Agaricomycetes</taxon>
        <taxon>Agaricomycetidae</taxon>
        <taxon>Agaricales</taxon>
        <taxon>Marasmiineae</taxon>
        <taxon>Physalacriaceae</taxon>
        <taxon>Cylindrobasidium</taxon>
    </lineage>
</organism>
<dbReference type="EMBL" id="KN880573">
    <property type="protein sequence ID" value="KIY65908.1"/>
    <property type="molecule type" value="Genomic_DNA"/>
</dbReference>
<feature type="compositionally biased region" description="Polar residues" evidence="1">
    <location>
        <begin position="136"/>
        <end position="150"/>
    </location>
</feature>
<feature type="compositionally biased region" description="Basic and acidic residues" evidence="1">
    <location>
        <begin position="33"/>
        <end position="53"/>
    </location>
</feature>
<feature type="region of interest" description="Disordered" evidence="1">
    <location>
        <begin position="1"/>
        <end position="382"/>
    </location>
</feature>
<dbReference type="Proteomes" id="UP000054007">
    <property type="component" value="Unassembled WGS sequence"/>
</dbReference>
<accession>A0A0D7B5S6</accession>
<feature type="region of interest" description="Disordered" evidence="1">
    <location>
        <begin position="447"/>
        <end position="471"/>
    </location>
</feature>
<gene>
    <name evidence="2" type="ORF">CYLTODRAFT_399716</name>
</gene>
<evidence type="ECO:0000256" key="1">
    <source>
        <dbReference type="SAM" id="MobiDB-lite"/>
    </source>
</evidence>
<proteinExistence type="predicted"/>